<dbReference type="GO" id="GO:0032259">
    <property type="term" value="P:methylation"/>
    <property type="evidence" value="ECO:0007669"/>
    <property type="project" value="UniProtKB-KW"/>
</dbReference>
<dbReference type="Pfam" id="PF13847">
    <property type="entry name" value="Methyltransf_31"/>
    <property type="match status" value="1"/>
</dbReference>
<reference evidence="3 4" key="1">
    <citation type="journal article" date="2024" name="J. Plant Pathol.">
        <title>Sequence and assembly of the genome of Seiridium unicorne, isolate CBS 538.82, causal agent of cypress canker disease.</title>
        <authorList>
            <person name="Scali E."/>
            <person name="Rocca G.D."/>
            <person name="Danti R."/>
            <person name="Garbelotto M."/>
            <person name="Barberini S."/>
            <person name="Baroncelli R."/>
            <person name="Emiliani G."/>
        </authorList>
    </citation>
    <scope>NUCLEOTIDE SEQUENCE [LARGE SCALE GENOMIC DNA]</scope>
    <source>
        <strain evidence="3 4">BM-138-508</strain>
    </source>
</reference>
<comment type="similarity">
    <text evidence="1">Belongs to the methyltransferase superfamily. LaeA methyltransferase family.</text>
</comment>
<dbReference type="GO" id="GO:0008168">
    <property type="term" value="F:methyltransferase activity"/>
    <property type="evidence" value="ECO:0007669"/>
    <property type="project" value="UniProtKB-KW"/>
</dbReference>
<dbReference type="PANTHER" id="PTHR43591:SF10">
    <property type="entry name" value="ABC TRANSMEMBRANE TYPE-1 DOMAIN-CONTAINING PROTEIN-RELATED"/>
    <property type="match status" value="1"/>
</dbReference>
<proteinExistence type="inferred from homology"/>
<organism evidence="3 4">
    <name type="scientific">Seiridium unicorne</name>
    <dbReference type="NCBI Taxonomy" id="138068"/>
    <lineage>
        <taxon>Eukaryota</taxon>
        <taxon>Fungi</taxon>
        <taxon>Dikarya</taxon>
        <taxon>Ascomycota</taxon>
        <taxon>Pezizomycotina</taxon>
        <taxon>Sordariomycetes</taxon>
        <taxon>Xylariomycetidae</taxon>
        <taxon>Amphisphaeriales</taxon>
        <taxon>Sporocadaceae</taxon>
        <taxon>Seiridium</taxon>
    </lineage>
</organism>
<keyword evidence="3" id="KW-0808">Transferase</keyword>
<accession>A0ABR2VBA9</accession>
<feature type="domain" description="Methyltransferase" evidence="2">
    <location>
        <begin position="62"/>
        <end position="175"/>
    </location>
</feature>
<sequence length="308" mass="33942">MMSAVISAADDRRYHGTDSTYLLPNDTIEQDRLDAQAAAIVEMVGGFPVLAPVQGLRGSVAKAVDVGCGTGVATLQIASMLSSATVYGLDISSVAKSTQETAPSNVAWVVGNILHVDHSNPAGDDFMTRRVFAPGSIDYVFGRMLFLGINDWTRYFSVVTPSLAPGGYIEQQDLDWKFYRVGTNECLSDRWEWHQKVVSAIEKLGMSARAGSNAQYMMEKEGLEVISVQTFEFSFVPSTRMPQSQAMGRYVQAKLIPQYPELLRKLLGTINITGYELARLTRECLHDIGSEEGIHQKYTVTVAKKRQI</sequence>
<evidence type="ECO:0000259" key="2">
    <source>
        <dbReference type="Pfam" id="PF13847"/>
    </source>
</evidence>
<comment type="caution">
    <text evidence="3">The sequence shown here is derived from an EMBL/GenBank/DDBJ whole genome shotgun (WGS) entry which is preliminary data.</text>
</comment>
<evidence type="ECO:0000313" key="3">
    <source>
        <dbReference type="EMBL" id="KAK9424056.1"/>
    </source>
</evidence>
<gene>
    <name evidence="3" type="ORF">SUNI508_13807</name>
</gene>
<dbReference type="Gene3D" id="3.40.50.150">
    <property type="entry name" value="Vaccinia Virus protein VP39"/>
    <property type="match status" value="1"/>
</dbReference>
<dbReference type="InterPro" id="IPR029063">
    <property type="entry name" value="SAM-dependent_MTases_sf"/>
</dbReference>
<keyword evidence="3" id="KW-0489">Methyltransferase</keyword>
<dbReference type="SUPFAM" id="SSF53335">
    <property type="entry name" value="S-adenosyl-L-methionine-dependent methyltransferases"/>
    <property type="match status" value="1"/>
</dbReference>
<evidence type="ECO:0000313" key="4">
    <source>
        <dbReference type="Proteomes" id="UP001408356"/>
    </source>
</evidence>
<dbReference type="CDD" id="cd02440">
    <property type="entry name" value="AdoMet_MTases"/>
    <property type="match status" value="1"/>
</dbReference>
<dbReference type="EMBL" id="JARVKF010000048">
    <property type="protein sequence ID" value="KAK9424056.1"/>
    <property type="molecule type" value="Genomic_DNA"/>
</dbReference>
<evidence type="ECO:0000256" key="1">
    <source>
        <dbReference type="ARBA" id="ARBA00038158"/>
    </source>
</evidence>
<name>A0ABR2VBA9_9PEZI</name>
<protein>
    <submittedName>
        <fullName evidence="3">Methyltransferase domain-containing protein</fullName>
    </submittedName>
</protein>
<keyword evidence="4" id="KW-1185">Reference proteome</keyword>
<dbReference type="PANTHER" id="PTHR43591">
    <property type="entry name" value="METHYLTRANSFERASE"/>
    <property type="match status" value="1"/>
</dbReference>
<dbReference type="InterPro" id="IPR025714">
    <property type="entry name" value="Methyltranfer_dom"/>
</dbReference>
<dbReference type="Proteomes" id="UP001408356">
    <property type="component" value="Unassembled WGS sequence"/>
</dbReference>